<evidence type="ECO:0000256" key="2">
    <source>
        <dbReference type="SAM" id="MobiDB-lite"/>
    </source>
</evidence>
<feature type="compositionally biased region" description="Acidic residues" evidence="2">
    <location>
        <begin position="59"/>
        <end position="72"/>
    </location>
</feature>
<dbReference type="Proteomes" id="UP001320972">
    <property type="component" value="Unassembled WGS sequence"/>
</dbReference>
<dbReference type="InterPro" id="IPR005948">
    <property type="entry name" value="ThiB-like"/>
</dbReference>
<protein>
    <submittedName>
        <fullName evidence="3">Thiamine ABC transporter substrate-binding protein</fullName>
    </submittedName>
</protein>
<keyword evidence="1" id="KW-0732">Signal</keyword>
<gene>
    <name evidence="3" type="ORF">OB955_05525</name>
</gene>
<dbReference type="EMBL" id="JAOPKB010000002">
    <property type="protein sequence ID" value="MCU4972193.1"/>
    <property type="molecule type" value="Genomic_DNA"/>
</dbReference>
<reference evidence="3 4" key="1">
    <citation type="submission" date="2022-09" db="EMBL/GenBank/DDBJ databases">
        <title>Enrichment on poylsaccharides allowed isolation of novel metabolic and taxonomic groups of Haloarchaea.</title>
        <authorList>
            <person name="Sorokin D.Y."/>
            <person name="Elcheninov A.G."/>
            <person name="Khizhniak T.V."/>
            <person name="Kolganova T.V."/>
            <person name="Kublanov I.V."/>
        </authorList>
    </citation>
    <scope>NUCLEOTIDE SEQUENCE [LARGE SCALE GENOMIC DNA]</scope>
    <source>
        <strain evidence="3 4">AArc-m2/3/4</strain>
    </source>
</reference>
<comment type="caution">
    <text evidence="3">The sequence shown here is derived from an EMBL/GenBank/DDBJ whole genome shotgun (WGS) entry which is preliminary data.</text>
</comment>
<feature type="region of interest" description="Disordered" evidence="2">
    <location>
        <begin position="21"/>
        <end position="74"/>
    </location>
</feature>
<dbReference type="SUPFAM" id="SSF53850">
    <property type="entry name" value="Periplasmic binding protein-like II"/>
    <property type="match status" value="1"/>
</dbReference>
<accession>A0ABT2QB95</accession>
<organism evidence="3 4">
    <name type="scientific">Natronoglomus mannanivorans</name>
    <dbReference type="NCBI Taxonomy" id="2979990"/>
    <lineage>
        <taxon>Archaea</taxon>
        <taxon>Methanobacteriati</taxon>
        <taxon>Methanobacteriota</taxon>
        <taxon>Stenosarchaea group</taxon>
        <taxon>Halobacteria</taxon>
        <taxon>Halobacteriales</taxon>
        <taxon>Natrialbaceae</taxon>
        <taxon>Natronoglomus</taxon>
    </lineage>
</organism>
<evidence type="ECO:0000313" key="4">
    <source>
        <dbReference type="Proteomes" id="UP001320972"/>
    </source>
</evidence>
<dbReference type="PANTHER" id="PTHR30006:SF2">
    <property type="entry name" value="ABC TRANSPORTER SUBSTRATE-BINDING PROTEIN"/>
    <property type="match status" value="1"/>
</dbReference>
<dbReference type="Pfam" id="PF13343">
    <property type="entry name" value="SBP_bac_6"/>
    <property type="match status" value="1"/>
</dbReference>
<feature type="compositionally biased region" description="Low complexity" evidence="2">
    <location>
        <begin position="49"/>
        <end position="58"/>
    </location>
</feature>
<evidence type="ECO:0000256" key="1">
    <source>
        <dbReference type="ARBA" id="ARBA00022729"/>
    </source>
</evidence>
<evidence type="ECO:0000313" key="3">
    <source>
        <dbReference type="EMBL" id="MCU4972193.1"/>
    </source>
</evidence>
<name>A0ABT2QB95_9EURY</name>
<dbReference type="Gene3D" id="3.40.190.10">
    <property type="entry name" value="Periplasmic binding protein-like II"/>
    <property type="match status" value="2"/>
</dbReference>
<keyword evidence="4" id="KW-1185">Reference proteome</keyword>
<dbReference type="PANTHER" id="PTHR30006">
    <property type="entry name" value="THIAMINE-BINDING PERIPLASMIC PROTEIN-RELATED"/>
    <property type="match status" value="1"/>
</dbReference>
<feature type="compositionally biased region" description="Gly residues" evidence="2">
    <location>
        <begin position="32"/>
        <end position="42"/>
    </location>
</feature>
<dbReference type="RefSeq" id="WP_338007226.1">
    <property type="nucleotide sequence ID" value="NZ_JAOPKB010000002.1"/>
</dbReference>
<dbReference type="NCBIfam" id="TIGR01254">
    <property type="entry name" value="sfuA"/>
    <property type="match status" value="1"/>
</dbReference>
<dbReference type="PROSITE" id="PS51257">
    <property type="entry name" value="PROKAR_LIPOPROTEIN"/>
    <property type="match status" value="1"/>
</dbReference>
<proteinExistence type="predicted"/>
<sequence>MDRRTFIRTVSGGTAGIALAGCLTQDDDENGNGNGDENGNGNGEDDENGNGNDNGNETDNGDEEEQEDEPDLEGTLRVATYTSMVDDEEAAGTWLKDAFEEEYPDATIDWTVPEEGTSHYIQQANQGVDIDADVFLGLNVDDLVLIDDNTDESLFRSVDRDRLEHVDRIRDDPSVEFDDPHDRVLPYDTGYISLVYDENEVDDPETFDALTDEEYEGTLITQNAQQSDPGQAFLLWTIDAYGEDGYLDYWEELLDNDVRIIDDWSSAYSAYENEERPMVVSYSTDQVYTNRFDGDMSRSQIGFLEEQGYANPEGMAIFEDSEQVDLANAFLDFVLSNEAQAEIAVRNVQFPAVADEYVDLDEDYAEYAHEPPEAVSLTYDELSGNLDEWVDDWGQLVASR</sequence>